<proteinExistence type="predicted"/>
<dbReference type="EMBL" id="BGPR01000058">
    <property type="protein sequence ID" value="GBL88185.1"/>
    <property type="molecule type" value="Genomic_DNA"/>
</dbReference>
<accession>A0A4Y2BA36</accession>
<dbReference type="Proteomes" id="UP000499080">
    <property type="component" value="Unassembled WGS sequence"/>
</dbReference>
<organism evidence="1 2">
    <name type="scientific">Araneus ventricosus</name>
    <name type="common">Orbweaver spider</name>
    <name type="synonym">Epeira ventricosa</name>
    <dbReference type="NCBI Taxonomy" id="182803"/>
    <lineage>
        <taxon>Eukaryota</taxon>
        <taxon>Metazoa</taxon>
        <taxon>Ecdysozoa</taxon>
        <taxon>Arthropoda</taxon>
        <taxon>Chelicerata</taxon>
        <taxon>Arachnida</taxon>
        <taxon>Araneae</taxon>
        <taxon>Araneomorphae</taxon>
        <taxon>Entelegynae</taxon>
        <taxon>Araneoidea</taxon>
        <taxon>Araneidae</taxon>
        <taxon>Araneus</taxon>
    </lineage>
</organism>
<reference evidence="1 2" key="1">
    <citation type="journal article" date="2019" name="Sci. Rep.">
        <title>Orb-weaving spider Araneus ventricosus genome elucidates the spidroin gene catalogue.</title>
        <authorList>
            <person name="Kono N."/>
            <person name="Nakamura H."/>
            <person name="Ohtoshi R."/>
            <person name="Moran D.A.P."/>
            <person name="Shinohara A."/>
            <person name="Yoshida Y."/>
            <person name="Fujiwara M."/>
            <person name="Mori M."/>
            <person name="Tomita M."/>
            <person name="Arakawa K."/>
        </authorList>
    </citation>
    <scope>NUCLEOTIDE SEQUENCE [LARGE SCALE GENOMIC DNA]</scope>
</reference>
<name>A0A4Y2BA36_ARAVE</name>
<gene>
    <name evidence="1" type="ORF">AVEN_117776_1</name>
</gene>
<evidence type="ECO:0000313" key="2">
    <source>
        <dbReference type="Proteomes" id="UP000499080"/>
    </source>
</evidence>
<comment type="caution">
    <text evidence="1">The sequence shown here is derived from an EMBL/GenBank/DDBJ whole genome shotgun (WGS) entry which is preliminary data.</text>
</comment>
<sequence>MKDRPIRQVPYSSKRKRIKKSASSLLCEIYDSEMKLQKRKKKPPYSHLSQNQYHYKGRQFLPSPGVSKPAKYLNEFCDEFSRRDTLVNAPKICGETSVNDRKFKGSGQNAFLGGYSTTAV</sequence>
<keyword evidence="2" id="KW-1185">Reference proteome</keyword>
<evidence type="ECO:0000313" key="1">
    <source>
        <dbReference type="EMBL" id="GBL88185.1"/>
    </source>
</evidence>
<dbReference type="AlphaFoldDB" id="A0A4Y2BA36"/>
<protein>
    <submittedName>
        <fullName evidence="1">Uncharacterized protein</fullName>
    </submittedName>
</protein>